<dbReference type="InterPro" id="IPR029319">
    <property type="entry name" value="DNA_ligase_OB"/>
</dbReference>
<evidence type="ECO:0000256" key="4">
    <source>
        <dbReference type="ARBA" id="ARBA00022763"/>
    </source>
</evidence>
<reference evidence="9" key="1">
    <citation type="submission" date="2017-01" db="EMBL/GenBank/DDBJ databases">
        <authorList>
            <person name="Varghese N."/>
            <person name="Submissions S."/>
        </authorList>
    </citation>
    <scope>NUCLEOTIDE SEQUENCE [LARGE SCALE GENOMIC DNA]</scope>
    <source>
        <strain evidence="9">DSM 24913</strain>
    </source>
</reference>
<evidence type="ECO:0000256" key="3">
    <source>
        <dbReference type="ARBA" id="ARBA00022705"/>
    </source>
</evidence>
<feature type="domain" description="ATP-dependent DNA ligase family profile" evidence="7">
    <location>
        <begin position="135"/>
        <end position="241"/>
    </location>
</feature>
<organism evidence="8 9">
    <name type="scientific">Thalassolituus maritimus</name>
    <dbReference type="NCBI Taxonomy" id="484498"/>
    <lineage>
        <taxon>Bacteria</taxon>
        <taxon>Pseudomonadati</taxon>
        <taxon>Pseudomonadota</taxon>
        <taxon>Gammaproteobacteria</taxon>
        <taxon>Oceanospirillales</taxon>
        <taxon>Oceanospirillaceae</taxon>
        <taxon>Thalassolituus</taxon>
    </lineage>
</organism>
<dbReference type="Pfam" id="PF14743">
    <property type="entry name" value="DNA_ligase_OB_2"/>
    <property type="match status" value="1"/>
</dbReference>
<gene>
    <name evidence="8" type="ORF">SAMN05421686_101418</name>
</gene>
<evidence type="ECO:0000313" key="8">
    <source>
        <dbReference type="EMBL" id="SIS44999.1"/>
    </source>
</evidence>
<evidence type="ECO:0000256" key="1">
    <source>
        <dbReference type="ARBA" id="ARBA00001968"/>
    </source>
</evidence>
<dbReference type="CDD" id="cd07896">
    <property type="entry name" value="Adenylation_kDNA_ligase_like"/>
    <property type="match status" value="1"/>
</dbReference>
<dbReference type="InterPro" id="IPR012340">
    <property type="entry name" value="NA-bd_OB-fold"/>
</dbReference>
<dbReference type="InterPro" id="IPR012310">
    <property type="entry name" value="DNA_ligase_ATP-dep_cent"/>
</dbReference>
<dbReference type="NCBIfam" id="NF006592">
    <property type="entry name" value="PRK09125.1"/>
    <property type="match status" value="1"/>
</dbReference>
<comment type="catalytic activity">
    <reaction evidence="6">
        <text>ATP + (deoxyribonucleotide)n-3'-hydroxyl + 5'-phospho-(deoxyribonucleotide)m = (deoxyribonucleotide)n+m + AMP + diphosphate.</text>
        <dbReference type="EC" id="6.5.1.1"/>
    </reaction>
</comment>
<comment type="cofactor">
    <cofactor evidence="1">
        <name>a divalent metal cation</name>
        <dbReference type="ChEBI" id="CHEBI:60240"/>
    </cofactor>
</comment>
<dbReference type="PANTHER" id="PTHR47810">
    <property type="entry name" value="DNA LIGASE"/>
    <property type="match status" value="1"/>
</dbReference>
<keyword evidence="9" id="KW-1185">Reference proteome</keyword>
<accession>A0A1N7J6Q8</accession>
<dbReference type="SUPFAM" id="SSF50249">
    <property type="entry name" value="Nucleic acid-binding proteins"/>
    <property type="match status" value="1"/>
</dbReference>
<dbReference type="GO" id="GO:0003910">
    <property type="term" value="F:DNA ligase (ATP) activity"/>
    <property type="evidence" value="ECO:0007669"/>
    <property type="project" value="UniProtKB-EC"/>
</dbReference>
<dbReference type="GO" id="GO:0006260">
    <property type="term" value="P:DNA replication"/>
    <property type="evidence" value="ECO:0007669"/>
    <property type="project" value="UniProtKB-KW"/>
</dbReference>
<dbReference type="PROSITE" id="PS50160">
    <property type="entry name" value="DNA_LIGASE_A3"/>
    <property type="match status" value="1"/>
</dbReference>
<dbReference type="Proteomes" id="UP000185639">
    <property type="component" value="Unassembled WGS sequence"/>
</dbReference>
<dbReference type="PANTHER" id="PTHR47810:SF1">
    <property type="entry name" value="DNA LIGASE B"/>
    <property type="match status" value="1"/>
</dbReference>
<dbReference type="GO" id="GO:0006281">
    <property type="term" value="P:DNA repair"/>
    <property type="evidence" value="ECO:0007669"/>
    <property type="project" value="UniProtKB-KW"/>
</dbReference>
<evidence type="ECO:0000256" key="2">
    <source>
        <dbReference type="ARBA" id="ARBA00022598"/>
    </source>
</evidence>
<dbReference type="CDD" id="cd08041">
    <property type="entry name" value="OBF_kDNA_ligase_like"/>
    <property type="match status" value="1"/>
</dbReference>
<dbReference type="RefSeq" id="WP_245820020.1">
    <property type="nucleotide sequence ID" value="NZ_FTOH01000001.1"/>
</dbReference>
<dbReference type="Gene3D" id="2.40.50.140">
    <property type="entry name" value="Nucleic acid-binding proteins"/>
    <property type="match status" value="1"/>
</dbReference>
<dbReference type="InterPro" id="IPR050326">
    <property type="entry name" value="NAD_dep_DNA_ligaseB"/>
</dbReference>
<evidence type="ECO:0000259" key="7">
    <source>
        <dbReference type="PROSITE" id="PS50160"/>
    </source>
</evidence>
<dbReference type="AlphaFoldDB" id="A0A1N7J6Q8"/>
<dbReference type="GO" id="GO:0006310">
    <property type="term" value="P:DNA recombination"/>
    <property type="evidence" value="ECO:0007669"/>
    <property type="project" value="InterPro"/>
</dbReference>
<evidence type="ECO:0000256" key="6">
    <source>
        <dbReference type="ARBA" id="ARBA00034003"/>
    </source>
</evidence>
<keyword evidence="5" id="KW-0234">DNA repair</keyword>
<sequence length="291" mass="32616">MSGWMPYLIAVLIILGGMLPVWAATQRSEMPPQLMLAKRFQGEETLSLFGVSEKYDGIRAFWDGISLVTRSGRIINAPDWFLAQLPDEPLDGELWLGYGRFSEVSGLIRRNDSDSSELWQDVQYRVFDLPEVAGTFDERYQALLELIGDPSDIAANDNLQPVEQLRISSEKELDDLLQEVLQRGGEGLMLHRWDSFYFAGRSSDLLKVTPLEDAEAIVTGYEPGQGRLKGMMGALRVRLQNGREMLLGSGFSDAERQAPPALGARVRFTFRGLTADGLPRFASFDRVRPPE</sequence>
<name>A0A1N7J6Q8_9GAMM</name>
<dbReference type="Gene3D" id="3.30.470.30">
    <property type="entry name" value="DNA ligase/mRNA capping enzyme"/>
    <property type="match status" value="1"/>
</dbReference>
<dbReference type="GO" id="GO:0005524">
    <property type="term" value="F:ATP binding"/>
    <property type="evidence" value="ECO:0007669"/>
    <property type="project" value="InterPro"/>
</dbReference>
<evidence type="ECO:0000313" key="9">
    <source>
        <dbReference type="Proteomes" id="UP000185639"/>
    </source>
</evidence>
<dbReference type="SUPFAM" id="SSF56091">
    <property type="entry name" value="DNA ligase/mRNA capping enzyme, catalytic domain"/>
    <property type="match status" value="1"/>
</dbReference>
<keyword evidence="4" id="KW-0227">DNA damage</keyword>
<dbReference type="EMBL" id="FTOH01000001">
    <property type="protein sequence ID" value="SIS44999.1"/>
    <property type="molecule type" value="Genomic_DNA"/>
</dbReference>
<proteinExistence type="predicted"/>
<dbReference type="STRING" id="484498.SAMN05421686_101418"/>
<protein>
    <submittedName>
        <fullName evidence="8">DNA ligase-1</fullName>
    </submittedName>
</protein>
<keyword evidence="3" id="KW-0235">DNA replication</keyword>
<keyword evidence="2 8" id="KW-0436">Ligase</keyword>
<dbReference type="Pfam" id="PF01068">
    <property type="entry name" value="DNA_ligase_A_M"/>
    <property type="match status" value="1"/>
</dbReference>
<dbReference type="Gene3D" id="3.30.1490.70">
    <property type="match status" value="1"/>
</dbReference>
<evidence type="ECO:0000256" key="5">
    <source>
        <dbReference type="ARBA" id="ARBA00023204"/>
    </source>
</evidence>